<evidence type="ECO:0000313" key="3">
    <source>
        <dbReference type="Proteomes" id="UP000887574"/>
    </source>
</evidence>
<name>A0A915EWE6_9BILA</name>
<feature type="region of interest" description="Disordered" evidence="1">
    <location>
        <begin position="64"/>
        <end position="100"/>
    </location>
</feature>
<organism evidence="3 4">
    <name type="scientific">Ditylenchus dipsaci</name>
    <dbReference type="NCBI Taxonomy" id="166011"/>
    <lineage>
        <taxon>Eukaryota</taxon>
        <taxon>Metazoa</taxon>
        <taxon>Ecdysozoa</taxon>
        <taxon>Nematoda</taxon>
        <taxon>Chromadorea</taxon>
        <taxon>Rhabditida</taxon>
        <taxon>Tylenchina</taxon>
        <taxon>Tylenchomorpha</taxon>
        <taxon>Sphaerularioidea</taxon>
        <taxon>Anguinidae</taxon>
        <taxon>Anguininae</taxon>
        <taxon>Ditylenchus</taxon>
    </lineage>
</organism>
<feature type="signal peptide" evidence="2">
    <location>
        <begin position="1"/>
        <end position="17"/>
    </location>
</feature>
<accession>A0A915EWE6</accession>
<reference evidence="4" key="1">
    <citation type="submission" date="2022-11" db="UniProtKB">
        <authorList>
            <consortium name="WormBaseParasite"/>
        </authorList>
    </citation>
    <scope>IDENTIFICATION</scope>
</reference>
<dbReference type="AlphaFoldDB" id="A0A915EWE6"/>
<keyword evidence="2" id="KW-0732">Signal</keyword>
<dbReference type="Proteomes" id="UP000887574">
    <property type="component" value="Unplaced"/>
</dbReference>
<proteinExistence type="predicted"/>
<keyword evidence="3" id="KW-1185">Reference proteome</keyword>
<protein>
    <submittedName>
        <fullName evidence="4">Uncharacterized protein</fullName>
    </submittedName>
</protein>
<feature type="chain" id="PRO_5038128092" evidence="2">
    <location>
        <begin position="18"/>
        <end position="119"/>
    </location>
</feature>
<evidence type="ECO:0000313" key="4">
    <source>
        <dbReference type="WBParaSite" id="jg9947"/>
    </source>
</evidence>
<evidence type="ECO:0000256" key="1">
    <source>
        <dbReference type="SAM" id="MobiDB-lite"/>
    </source>
</evidence>
<feature type="compositionally biased region" description="Pro residues" evidence="1">
    <location>
        <begin position="85"/>
        <end position="94"/>
    </location>
</feature>
<evidence type="ECO:0000256" key="2">
    <source>
        <dbReference type="SAM" id="SignalP"/>
    </source>
</evidence>
<dbReference type="WBParaSite" id="jg9947">
    <property type="protein sequence ID" value="jg9947"/>
    <property type="gene ID" value="jg9947"/>
</dbReference>
<sequence>MELSLVFTVFFFSLACAADPVVQLAEYEATGLNLSFVLHHGHIGINPYHHHAFEKLLLDRSGNQPPRYGDLGHAPPVYSPRHQDPPPLYSQHPPPKYERGPYPHAMKIIVIMDVMESNN</sequence>